<evidence type="ECO:0000256" key="1">
    <source>
        <dbReference type="SAM" id="SignalP"/>
    </source>
</evidence>
<dbReference type="AlphaFoldDB" id="A0A2P4XKH6"/>
<comment type="caution">
    <text evidence="2">The sequence shown here is derived from an EMBL/GenBank/DDBJ whole genome shotgun (WGS) entry which is preliminary data.</text>
</comment>
<keyword evidence="3" id="KW-1185">Reference proteome</keyword>
<reference evidence="2 3" key="1">
    <citation type="journal article" date="2017" name="Genome Biol. Evol.">
        <title>Phytophthora megakarya and P. palmivora, closely related causal agents of cacao black pod rot, underwent increases in genome sizes and gene numbers by different mechanisms.</title>
        <authorList>
            <person name="Ali S.S."/>
            <person name="Shao J."/>
            <person name="Lary D.J."/>
            <person name="Kronmiller B."/>
            <person name="Shen D."/>
            <person name="Strem M.D."/>
            <person name="Amoako-Attah I."/>
            <person name="Akrofi A.Y."/>
            <person name="Begoude B.A."/>
            <person name="Ten Hoopen G.M."/>
            <person name="Coulibaly K."/>
            <person name="Kebe B.I."/>
            <person name="Melnick R.L."/>
            <person name="Guiltinan M.J."/>
            <person name="Tyler B.M."/>
            <person name="Meinhardt L.W."/>
            <person name="Bailey B.A."/>
        </authorList>
    </citation>
    <scope>NUCLEOTIDE SEQUENCE [LARGE SCALE GENOMIC DNA]</scope>
    <source>
        <strain evidence="3">sbr112.9</strain>
    </source>
</reference>
<organism evidence="2 3">
    <name type="scientific">Phytophthora palmivora</name>
    <dbReference type="NCBI Taxonomy" id="4796"/>
    <lineage>
        <taxon>Eukaryota</taxon>
        <taxon>Sar</taxon>
        <taxon>Stramenopiles</taxon>
        <taxon>Oomycota</taxon>
        <taxon>Peronosporomycetes</taxon>
        <taxon>Peronosporales</taxon>
        <taxon>Peronosporaceae</taxon>
        <taxon>Phytophthora</taxon>
    </lineage>
</organism>
<name>A0A2P4XKH6_9STRA</name>
<accession>A0A2P4XKH6</accession>
<dbReference type="EMBL" id="NCKW01009762">
    <property type="protein sequence ID" value="POM66066.1"/>
    <property type="molecule type" value="Genomic_DNA"/>
</dbReference>
<proteinExistence type="predicted"/>
<dbReference type="Proteomes" id="UP000237271">
    <property type="component" value="Unassembled WGS sequence"/>
</dbReference>
<dbReference type="OrthoDB" id="126295at2759"/>
<keyword evidence="1" id="KW-0732">Signal</keyword>
<feature type="chain" id="PRO_5015187275" evidence="1">
    <location>
        <begin position="19"/>
        <end position="169"/>
    </location>
</feature>
<gene>
    <name evidence="2" type="ORF">PHPALM_18133</name>
</gene>
<feature type="signal peptide" evidence="1">
    <location>
        <begin position="1"/>
        <end position="18"/>
    </location>
</feature>
<sequence>MTLRFCVIILMTITLTAATLVGTSHGASLQSNSHGDNKSTNRFLRVTNSENEERIVAMEAIESLAKNKNVVIKIMEADEIPEKVAAVVKKYPLVIPGVSAAIIRVRLKLWYWWRVPPTVVFKALGLRGYSAEINKNVIPPTSELKSHPFYKYFKEYRDKWVNNQKFLEF</sequence>
<protein>
    <submittedName>
        <fullName evidence="2">Secreted RxLR effector peptide protein</fullName>
    </submittedName>
</protein>
<evidence type="ECO:0000313" key="3">
    <source>
        <dbReference type="Proteomes" id="UP000237271"/>
    </source>
</evidence>
<evidence type="ECO:0000313" key="2">
    <source>
        <dbReference type="EMBL" id="POM66066.1"/>
    </source>
</evidence>